<dbReference type="Proteomes" id="UP000241890">
    <property type="component" value="Unassembled WGS sequence"/>
</dbReference>
<evidence type="ECO:0000256" key="1">
    <source>
        <dbReference type="SAM" id="MobiDB-lite"/>
    </source>
</evidence>
<keyword evidence="3" id="KW-1185">Reference proteome</keyword>
<name>A0A2R5GRJ1_9STRA</name>
<sequence length="81" mass="9278">MEEKKRTQLRRHLERKTVLGFLANGTLGDDWGGQPATTHTCERRLRLETMRRTISPRIGPELPYVKDRDMDSGSDDPRGNG</sequence>
<feature type="compositionally biased region" description="Basic and acidic residues" evidence="1">
    <location>
        <begin position="64"/>
        <end position="81"/>
    </location>
</feature>
<reference evidence="2 3" key="1">
    <citation type="submission" date="2017-12" db="EMBL/GenBank/DDBJ databases">
        <title>Sequencing, de novo assembly and annotation of complete genome of a new Thraustochytrid species, strain FCC1311.</title>
        <authorList>
            <person name="Sedici K."/>
            <person name="Godart F."/>
            <person name="Aiese Cigliano R."/>
            <person name="Sanseverino W."/>
            <person name="Barakat M."/>
            <person name="Ortet P."/>
            <person name="Marechal E."/>
            <person name="Cagnac O."/>
            <person name="Amato A."/>
        </authorList>
    </citation>
    <scope>NUCLEOTIDE SEQUENCE [LARGE SCALE GENOMIC DNA]</scope>
</reference>
<dbReference type="EMBL" id="BEYU01000159">
    <property type="protein sequence ID" value="GBG33497.1"/>
    <property type="molecule type" value="Genomic_DNA"/>
</dbReference>
<proteinExistence type="predicted"/>
<comment type="caution">
    <text evidence="2">The sequence shown here is derived from an EMBL/GenBank/DDBJ whole genome shotgun (WGS) entry which is preliminary data.</text>
</comment>
<organism evidence="2 3">
    <name type="scientific">Hondaea fermentalgiana</name>
    <dbReference type="NCBI Taxonomy" id="2315210"/>
    <lineage>
        <taxon>Eukaryota</taxon>
        <taxon>Sar</taxon>
        <taxon>Stramenopiles</taxon>
        <taxon>Bigyra</taxon>
        <taxon>Labyrinthulomycetes</taxon>
        <taxon>Thraustochytrida</taxon>
        <taxon>Thraustochytriidae</taxon>
        <taxon>Hondaea</taxon>
    </lineage>
</organism>
<feature type="region of interest" description="Disordered" evidence="1">
    <location>
        <begin position="51"/>
        <end position="81"/>
    </location>
</feature>
<dbReference type="InParanoid" id="A0A2R5GRJ1"/>
<evidence type="ECO:0000313" key="3">
    <source>
        <dbReference type="Proteomes" id="UP000241890"/>
    </source>
</evidence>
<accession>A0A2R5GRJ1</accession>
<protein>
    <submittedName>
        <fullName evidence="2">Uncharacterized protein</fullName>
    </submittedName>
</protein>
<gene>
    <name evidence="2" type="ORF">FCC1311_097202</name>
</gene>
<evidence type="ECO:0000313" key="2">
    <source>
        <dbReference type="EMBL" id="GBG33497.1"/>
    </source>
</evidence>
<dbReference type="AlphaFoldDB" id="A0A2R5GRJ1"/>